<dbReference type="EMBL" id="LR796761">
    <property type="protein sequence ID" value="CAB4164343.1"/>
    <property type="molecule type" value="Genomic_DNA"/>
</dbReference>
<organism evidence="1">
    <name type="scientific">uncultured Caudovirales phage</name>
    <dbReference type="NCBI Taxonomy" id="2100421"/>
    <lineage>
        <taxon>Viruses</taxon>
        <taxon>Duplodnaviria</taxon>
        <taxon>Heunggongvirae</taxon>
        <taxon>Uroviricota</taxon>
        <taxon>Caudoviricetes</taxon>
        <taxon>Peduoviridae</taxon>
        <taxon>Maltschvirus</taxon>
        <taxon>Maltschvirus maltsch</taxon>
    </lineage>
</organism>
<protein>
    <submittedName>
        <fullName evidence="1">Uncharacterized protein</fullName>
    </submittedName>
</protein>
<accession>A0A6J5NZ29</accession>
<gene>
    <name evidence="1" type="ORF">UFOVP830_26</name>
</gene>
<evidence type="ECO:0000313" key="1">
    <source>
        <dbReference type="EMBL" id="CAB4164343.1"/>
    </source>
</evidence>
<sequence>MNWREMNKHLMQLTEKELLKLLNEELAGARRASALKRIHQRYSSLRAARERDDLLTKAKSP</sequence>
<proteinExistence type="predicted"/>
<reference evidence="1" key="1">
    <citation type="submission" date="2020-04" db="EMBL/GenBank/DDBJ databases">
        <authorList>
            <person name="Chiriac C."/>
            <person name="Salcher M."/>
            <person name="Ghai R."/>
            <person name="Kavagutti S V."/>
        </authorList>
    </citation>
    <scope>NUCLEOTIDE SEQUENCE</scope>
</reference>
<name>A0A6J5NZ29_9CAUD</name>